<comment type="caution">
    <text evidence="2">The sequence shown here is derived from an EMBL/GenBank/DDBJ whole genome shotgun (WGS) entry which is preliminary data.</text>
</comment>
<accession>A0A511MYU8</accession>
<keyword evidence="3" id="KW-1185">Reference proteome</keyword>
<dbReference type="OrthoDB" id="9891473at2"/>
<name>A0A511MYU8_DEIC1</name>
<sequence length="70" mass="7681">MAVNSSPGASSEEDQNKVSPIAERDKHQTENEQWNHDKQFSNSQDDEKGSETTSDRTDPQLFGEGGAGQD</sequence>
<gene>
    <name evidence="2" type="ORF">DC3_14090</name>
</gene>
<evidence type="ECO:0000313" key="2">
    <source>
        <dbReference type="EMBL" id="GEM45774.1"/>
    </source>
</evidence>
<dbReference type="AlphaFoldDB" id="A0A511MYU8"/>
<evidence type="ECO:0000313" key="3">
    <source>
        <dbReference type="Proteomes" id="UP000321306"/>
    </source>
</evidence>
<dbReference type="RefSeq" id="WP_146883373.1">
    <property type="nucleotide sequence ID" value="NZ_BJXB01000005.1"/>
</dbReference>
<proteinExistence type="predicted"/>
<protein>
    <submittedName>
        <fullName evidence="2">Uncharacterized protein</fullName>
    </submittedName>
</protein>
<dbReference type="EMBL" id="BJXB01000005">
    <property type="protein sequence ID" value="GEM45774.1"/>
    <property type="molecule type" value="Genomic_DNA"/>
</dbReference>
<reference evidence="2 3" key="1">
    <citation type="submission" date="2019-07" db="EMBL/GenBank/DDBJ databases">
        <title>Whole genome shotgun sequence of Deinococcus cellulosilyticus NBRC 106333.</title>
        <authorList>
            <person name="Hosoyama A."/>
            <person name="Uohara A."/>
            <person name="Ohji S."/>
            <person name="Ichikawa N."/>
        </authorList>
    </citation>
    <scope>NUCLEOTIDE SEQUENCE [LARGE SCALE GENOMIC DNA]</scope>
    <source>
        <strain evidence="2 3">NBRC 106333</strain>
    </source>
</reference>
<organism evidence="2 3">
    <name type="scientific">Deinococcus cellulosilyticus (strain DSM 18568 / NBRC 106333 / KACC 11606 / 5516J-15)</name>
    <dbReference type="NCBI Taxonomy" id="1223518"/>
    <lineage>
        <taxon>Bacteria</taxon>
        <taxon>Thermotogati</taxon>
        <taxon>Deinococcota</taxon>
        <taxon>Deinococci</taxon>
        <taxon>Deinococcales</taxon>
        <taxon>Deinococcaceae</taxon>
        <taxon>Deinococcus</taxon>
    </lineage>
</organism>
<feature type="compositionally biased region" description="Basic and acidic residues" evidence="1">
    <location>
        <begin position="22"/>
        <end position="58"/>
    </location>
</feature>
<evidence type="ECO:0000256" key="1">
    <source>
        <dbReference type="SAM" id="MobiDB-lite"/>
    </source>
</evidence>
<feature type="region of interest" description="Disordered" evidence="1">
    <location>
        <begin position="1"/>
        <end position="70"/>
    </location>
</feature>
<dbReference type="Proteomes" id="UP000321306">
    <property type="component" value="Unassembled WGS sequence"/>
</dbReference>